<comment type="caution">
    <text evidence="1">The sequence shown here is derived from an EMBL/GenBank/DDBJ whole genome shotgun (WGS) entry which is preliminary data.</text>
</comment>
<dbReference type="EMBL" id="JACSNR010000009">
    <property type="protein sequence ID" value="MBM6923875.1"/>
    <property type="molecule type" value="Genomic_DNA"/>
</dbReference>
<gene>
    <name evidence="1" type="ORF">H9X81_09280</name>
</gene>
<proteinExistence type="predicted"/>
<evidence type="ECO:0000313" key="2">
    <source>
        <dbReference type="Proteomes" id="UP000724149"/>
    </source>
</evidence>
<organism evidence="1 2">
    <name type="scientific">Hydrogenoanaerobacterium saccharovorans</name>
    <dbReference type="NCBI Taxonomy" id="474960"/>
    <lineage>
        <taxon>Bacteria</taxon>
        <taxon>Bacillati</taxon>
        <taxon>Bacillota</taxon>
        <taxon>Clostridia</taxon>
        <taxon>Eubacteriales</taxon>
        <taxon>Oscillospiraceae</taxon>
        <taxon>Hydrogenoanaerobacterium</taxon>
    </lineage>
</organism>
<sequence>MSSHAAAPVRWSEKQRQVLGWWRTPELRRRYDAIICDGAVRSGKTTCTGLSFLAWALCCQPGQDIALCGKTIRSLRRNLAGPLFERMRRMGIDCRERFSENYADLTWGSRSVRVYLFGGRDESSASLIQGMTLAGVLFDEVALMPRSFVEQALARCSVEGATFWFSCNPEHPEHWFYKEWIQKAEERRALYLHFTMQDNPALSPQVIRRYERMYTGRFYERFVLGEWTAPEGQIYDMFSAERHVAPAGNRDWQRLVISCDYGTVNPMSMGLWGLWDGVWHRLRESWYDARAEGSRRTDEQHYEALCRLAGEFPPERIEAVVIDPSAASFIECVESHRVFRVVRADNRVREGIAAVSRWLAEGKLFFDPGCDQCIREFSLYRWEDGGSERPVKEQDHAMDDLRYFVMYCEQEEKPGGFCAARVERTRR</sequence>
<dbReference type="InterPro" id="IPR027417">
    <property type="entry name" value="P-loop_NTPase"/>
</dbReference>
<keyword evidence="2" id="KW-1185">Reference proteome</keyword>
<evidence type="ECO:0000313" key="1">
    <source>
        <dbReference type="EMBL" id="MBM6923875.1"/>
    </source>
</evidence>
<reference evidence="1 2" key="1">
    <citation type="journal article" date="2021" name="Sci. Rep.">
        <title>The distribution of antibiotic resistance genes in chicken gut microbiota commensals.</title>
        <authorList>
            <person name="Juricova H."/>
            <person name="Matiasovicova J."/>
            <person name="Kubasova T."/>
            <person name="Cejkova D."/>
            <person name="Rychlik I."/>
        </authorList>
    </citation>
    <scope>NUCLEOTIDE SEQUENCE [LARGE SCALE GENOMIC DNA]</scope>
    <source>
        <strain evidence="1 2">An564</strain>
    </source>
</reference>
<dbReference type="InterPro" id="IPR006437">
    <property type="entry name" value="Phage_terminase_lsu"/>
</dbReference>
<dbReference type="Proteomes" id="UP000724149">
    <property type="component" value="Unassembled WGS sequence"/>
</dbReference>
<dbReference type="Pfam" id="PF03237">
    <property type="entry name" value="Terminase_6N"/>
    <property type="match status" value="1"/>
</dbReference>
<accession>A0ABS2GN01</accession>
<protein>
    <submittedName>
        <fullName evidence="1">PBSX family phage terminase large subunit</fullName>
    </submittedName>
</protein>
<dbReference type="Gene3D" id="3.40.50.300">
    <property type="entry name" value="P-loop containing nucleotide triphosphate hydrolases"/>
    <property type="match status" value="1"/>
</dbReference>
<dbReference type="NCBIfam" id="TIGR01547">
    <property type="entry name" value="phage_term_2"/>
    <property type="match status" value="1"/>
</dbReference>
<name>A0ABS2GN01_9FIRM</name>
<dbReference type="Gene3D" id="3.30.420.280">
    <property type="match status" value="1"/>
</dbReference>